<dbReference type="Pfam" id="PF20237">
    <property type="entry name" value="DUF6594"/>
    <property type="match status" value="1"/>
</dbReference>
<feature type="transmembrane region" description="Helical" evidence="1">
    <location>
        <begin position="74"/>
        <end position="92"/>
    </location>
</feature>
<evidence type="ECO:0000313" key="4">
    <source>
        <dbReference type="Proteomes" id="UP001275084"/>
    </source>
</evidence>
<feature type="transmembrane region" description="Helical" evidence="1">
    <location>
        <begin position="99"/>
        <end position="116"/>
    </location>
</feature>
<organism evidence="3 4">
    <name type="scientific">Lasiosphaeria hispida</name>
    <dbReference type="NCBI Taxonomy" id="260671"/>
    <lineage>
        <taxon>Eukaryota</taxon>
        <taxon>Fungi</taxon>
        <taxon>Dikarya</taxon>
        <taxon>Ascomycota</taxon>
        <taxon>Pezizomycotina</taxon>
        <taxon>Sordariomycetes</taxon>
        <taxon>Sordariomycetidae</taxon>
        <taxon>Sordariales</taxon>
        <taxon>Lasiosphaeriaceae</taxon>
        <taxon>Lasiosphaeria</taxon>
    </lineage>
</organism>
<sequence length="121" mass="13346">MEDEQRFVHETEELISFSKLKSPIRPALREAHRSGVAPSLARQIHSSHNAGRGSLMFIAPLWILQALGEIHHKLGVITAFTVVWLGILIYGTQGKVFEKLAAVAGYVAILMVFLQINDNAG</sequence>
<evidence type="ECO:0000313" key="3">
    <source>
        <dbReference type="EMBL" id="KAK3350325.1"/>
    </source>
</evidence>
<evidence type="ECO:0000256" key="1">
    <source>
        <dbReference type="SAM" id="Phobius"/>
    </source>
</evidence>
<name>A0AAJ0HGE8_9PEZI</name>
<reference evidence="3" key="1">
    <citation type="journal article" date="2023" name="Mol. Phylogenet. Evol.">
        <title>Genome-scale phylogeny and comparative genomics of the fungal order Sordariales.</title>
        <authorList>
            <person name="Hensen N."/>
            <person name="Bonometti L."/>
            <person name="Westerberg I."/>
            <person name="Brannstrom I.O."/>
            <person name="Guillou S."/>
            <person name="Cros-Aarteil S."/>
            <person name="Calhoun S."/>
            <person name="Haridas S."/>
            <person name="Kuo A."/>
            <person name="Mondo S."/>
            <person name="Pangilinan J."/>
            <person name="Riley R."/>
            <person name="LaButti K."/>
            <person name="Andreopoulos B."/>
            <person name="Lipzen A."/>
            <person name="Chen C."/>
            <person name="Yan M."/>
            <person name="Daum C."/>
            <person name="Ng V."/>
            <person name="Clum A."/>
            <person name="Steindorff A."/>
            <person name="Ohm R.A."/>
            <person name="Martin F."/>
            <person name="Silar P."/>
            <person name="Natvig D.O."/>
            <person name="Lalanne C."/>
            <person name="Gautier V."/>
            <person name="Ament-Velasquez S.L."/>
            <person name="Kruys A."/>
            <person name="Hutchinson M.I."/>
            <person name="Powell A.J."/>
            <person name="Barry K."/>
            <person name="Miller A.N."/>
            <person name="Grigoriev I.V."/>
            <person name="Debuchy R."/>
            <person name="Gladieux P."/>
            <person name="Hiltunen Thoren M."/>
            <person name="Johannesson H."/>
        </authorList>
    </citation>
    <scope>NUCLEOTIDE SEQUENCE</scope>
    <source>
        <strain evidence="3">CBS 955.72</strain>
    </source>
</reference>
<dbReference type="Proteomes" id="UP001275084">
    <property type="component" value="Unassembled WGS sequence"/>
</dbReference>
<accession>A0AAJ0HGE8</accession>
<dbReference type="EMBL" id="JAUIQD010000005">
    <property type="protein sequence ID" value="KAK3350325.1"/>
    <property type="molecule type" value="Genomic_DNA"/>
</dbReference>
<keyword evidence="1" id="KW-0812">Transmembrane</keyword>
<evidence type="ECO:0000259" key="2">
    <source>
        <dbReference type="Pfam" id="PF20237"/>
    </source>
</evidence>
<reference evidence="3" key="2">
    <citation type="submission" date="2023-06" db="EMBL/GenBank/DDBJ databases">
        <authorList>
            <consortium name="Lawrence Berkeley National Laboratory"/>
            <person name="Haridas S."/>
            <person name="Hensen N."/>
            <person name="Bonometti L."/>
            <person name="Westerberg I."/>
            <person name="Brannstrom I.O."/>
            <person name="Guillou S."/>
            <person name="Cros-Aarteil S."/>
            <person name="Calhoun S."/>
            <person name="Kuo A."/>
            <person name="Mondo S."/>
            <person name="Pangilinan J."/>
            <person name="Riley R."/>
            <person name="Labutti K."/>
            <person name="Andreopoulos B."/>
            <person name="Lipzen A."/>
            <person name="Chen C."/>
            <person name="Yanf M."/>
            <person name="Daum C."/>
            <person name="Ng V."/>
            <person name="Clum A."/>
            <person name="Steindorff A."/>
            <person name="Ohm R."/>
            <person name="Martin F."/>
            <person name="Silar P."/>
            <person name="Natvig D."/>
            <person name="Lalanne C."/>
            <person name="Gautier V."/>
            <person name="Ament-Velasquez S.L."/>
            <person name="Kruys A."/>
            <person name="Hutchinson M.I."/>
            <person name="Powell A.J."/>
            <person name="Barry K."/>
            <person name="Miller A.N."/>
            <person name="Grigoriev I.V."/>
            <person name="Debuchy R."/>
            <person name="Gladieux P."/>
            <person name="Thoren M.H."/>
            <person name="Johannesson H."/>
        </authorList>
    </citation>
    <scope>NUCLEOTIDE SEQUENCE</scope>
    <source>
        <strain evidence="3">CBS 955.72</strain>
    </source>
</reference>
<proteinExistence type="predicted"/>
<comment type="caution">
    <text evidence="3">The sequence shown here is derived from an EMBL/GenBank/DDBJ whole genome shotgun (WGS) entry which is preliminary data.</text>
</comment>
<feature type="domain" description="DUF6594" evidence="2">
    <location>
        <begin position="50"/>
        <end position="111"/>
    </location>
</feature>
<protein>
    <recommendedName>
        <fullName evidence="2">DUF6594 domain-containing protein</fullName>
    </recommendedName>
</protein>
<dbReference type="AlphaFoldDB" id="A0AAJ0HGE8"/>
<keyword evidence="1" id="KW-1133">Transmembrane helix</keyword>
<keyword evidence="1" id="KW-0472">Membrane</keyword>
<dbReference type="InterPro" id="IPR046529">
    <property type="entry name" value="DUF6594"/>
</dbReference>
<gene>
    <name evidence="3" type="ORF">B0T25DRAFT_570888</name>
</gene>
<keyword evidence="4" id="KW-1185">Reference proteome</keyword>